<sequence>MKNIMDGSVRWKWLCLMFFILDLVFLVVLVSIWVIKDRQISHFTQPKCYTGIVEEANDNLETKDNDDVIAQLSHDEINHVMDYLHKQKDLNLKRVHEASISNSFVHAMELHTIPKQDLLNFLDNNGTRPIREAKVIMFRGDLAKPLIEEYIVGPLPNITYHKLANSSSKTTQVPYTLRPFSSFEFMAIYKYVIAKVASVARHVLLESYGATPMKCNNRCLRFSMTPISSAFLPVGKRKAWFWFAYDVEFYTLHPLDFQFLVDMTSSNPVEWEIQNVWYAKQLFQSLPEFLDQYKCKPINKTRIEFPTENQTLFSSLESRNPKLSELPQRPPRMFYPDGPRFKVGRNIIEYMSWKMFFRMSATAGLQFFNVRFDNERIIYELSMQEVAVMYSGYTPAARMLYYADSAALYGTRNRGLVPSVDCPENSQFVNTHFYSANEKGHRTYENAICVFELNTYLPVRRHRAYGRIGAFYGGLTTTVMVVRTITSVINYDYVVDYIFYQTGTVEVKVSLTGYLGTSFYYKEEDSYGAHLREHMNAGLHNHLFHFKVDLDVKGTKNRFETLDIGVENEPDPWFNENQIQQKYERNFKTSEMEAIIKYNFSTPKYLLVSNYNHTTMEHVPRSYRIQLQGISKQLLPQDYGFVNSVPWSNYQVAITRHRDSEEMSSSIYSMWDAADPVVNFRKYVEDDENIVDELSFFVHPFNYFDEDPSMRSNDAVRIVPKDKSKPLEGAVVERYTSEQRGTCLPELSLPDKMLAENSTSVFT</sequence>
<dbReference type="Gene3D" id="3.10.450.40">
    <property type="match status" value="2"/>
</dbReference>
<dbReference type="InterPro" id="IPR036460">
    <property type="entry name" value="Cu_amine_oxidase_C_sf"/>
</dbReference>
<keyword evidence="5 6" id="KW-0186">Copper</keyword>
<keyword evidence="4 6" id="KW-0560">Oxidoreductase</keyword>
<dbReference type="Pfam" id="PF01179">
    <property type="entry name" value="Cu_amine_oxid"/>
    <property type="match status" value="1"/>
</dbReference>
<comment type="PTM">
    <text evidence="6">Topaquinone (TPQ) is generated by copper-dependent autoxidation of a specific tyrosyl residue.</text>
</comment>
<accession>A0ABQ9EF81</accession>
<organism evidence="11 12">
    <name type="scientific">Tegillarca granosa</name>
    <name type="common">Malaysian cockle</name>
    <name type="synonym">Anadara granosa</name>
    <dbReference type="NCBI Taxonomy" id="220873"/>
    <lineage>
        <taxon>Eukaryota</taxon>
        <taxon>Metazoa</taxon>
        <taxon>Spiralia</taxon>
        <taxon>Lophotrochozoa</taxon>
        <taxon>Mollusca</taxon>
        <taxon>Bivalvia</taxon>
        <taxon>Autobranchia</taxon>
        <taxon>Pteriomorphia</taxon>
        <taxon>Arcoida</taxon>
        <taxon>Arcoidea</taxon>
        <taxon>Arcidae</taxon>
        <taxon>Tegillarca</taxon>
    </lineage>
</organism>
<evidence type="ECO:0000313" key="11">
    <source>
        <dbReference type="EMBL" id="KAJ8303963.1"/>
    </source>
</evidence>
<keyword evidence="7" id="KW-1133">Transmembrane helix</keyword>
<keyword evidence="2 6" id="KW-0479">Metal-binding</keyword>
<dbReference type="InterPro" id="IPR015798">
    <property type="entry name" value="Cu_amine_oxidase_C"/>
</dbReference>
<proteinExistence type="inferred from homology"/>
<dbReference type="InterPro" id="IPR016182">
    <property type="entry name" value="Cu_amine_oxidase_N-reg"/>
</dbReference>
<feature type="transmembrane region" description="Helical" evidence="7">
    <location>
        <begin position="12"/>
        <end position="35"/>
    </location>
</feature>
<keyword evidence="7" id="KW-0472">Membrane</keyword>
<keyword evidence="3 6" id="KW-0801">TPQ</keyword>
<feature type="domain" description="Copper amine oxidase N3-terminal" evidence="10">
    <location>
        <begin position="179"/>
        <end position="278"/>
    </location>
</feature>
<dbReference type="EMBL" id="JARBDR010000903">
    <property type="protein sequence ID" value="KAJ8303963.1"/>
    <property type="molecule type" value="Genomic_DNA"/>
</dbReference>
<feature type="domain" description="Copper amine oxidase N2-terminal" evidence="9">
    <location>
        <begin position="76"/>
        <end position="160"/>
    </location>
</feature>
<evidence type="ECO:0000256" key="6">
    <source>
        <dbReference type="RuleBase" id="RU000672"/>
    </source>
</evidence>
<dbReference type="InterPro" id="IPR015802">
    <property type="entry name" value="Cu_amine_oxidase_N3"/>
</dbReference>
<dbReference type="Pfam" id="PF02727">
    <property type="entry name" value="Cu_amine_oxidN2"/>
    <property type="match status" value="1"/>
</dbReference>
<dbReference type="InterPro" id="IPR049948">
    <property type="entry name" value="Cu_Am_ox_TPQ-bd"/>
</dbReference>
<protein>
    <recommendedName>
        <fullName evidence="6">Amine oxidase</fullName>
        <ecNumber evidence="6">1.4.3.-</ecNumber>
    </recommendedName>
</protein>
<gene>
    <name evidence="11" type="ORF">KUTeg_017546</name>
</gene>
<dbReference type="PROSITE" id="PS01164">
    <property type="entry name" value="COPPER_AMINE_OXID_1"/>
    <property type="match status" value="1"/>
</dbReference>
<dbReference type="PRINTS" id="PR00766">
    <property type="entry name" value="CUDAOXIDASE"/>
</dbReference>
<evidence type="ECO:0000256" key="2">
    <source>
        <dbReference type="ARBA" id="ARBA00022723"/>
    </source>
</evidence>
<dbReference type="SUPFAM" id="SSF49998">
    <property type="entry name" value="Amine oxidase catalytic domain"/>
    <property type="match status" value="1"/>
</dbReference>
<evidence type="ECO:0000259" key="8">
    <source>
        <dbReference type="Pfam" id="PF01179"/>
    </source>
</evidence>
<keyword evidence="12" id="KW-1185">Reference proteome</keyword>
<dbReference type="SUPFAM" id="SSF54416">
    <property type="entry name" value="Amine oxidase N-terminal region"/>
    <property type="match status" value="2"/>
</dbReference>
<evidence type="ECO:0000256" key="3">
    <source>
        <dbReference type="ARBA" id="ARBA00022772"/>
    </source>
</evidence>
<dbReference type="EC" id="1.4.3.-" evidence="6"/>
<dbReference type="InterPro" id="IPR015800">
    <property type="entry name" value="Cu_amine_oxidase_N2"/>
</dbReference>
<name>A0ABQ9EF81_TEGGR</name>
<evidence type="ECO:0000313" key="12">
    <source>
        <dbReference type="Proteomes" id="UP001217089"/>
    </source>
</evidence>
<comment type="cofactor">
    <cofactor evidence="6">
        <name>Cu cation</name>
        <dbReference type="ChEBI" id="CHEBI:23378"/>
    </cofactor>
    <text evidence="6">Contains 1 topaquinone per subunit.</text>
</comment>
<keyword evidence="7" id="KW-0812">Transmembrane</keyword>
<dbReference type="PANTHER" id="PTHR10638">
    <property type="entry name" value="COPPER AMINE OXIDASE"/>
    <property type="match status" value="1"/>
</dbReference>
<reference evidence="11 12" key="1">
    <citation type="submission" date="2022-12" db="EMBL/GenBank/DDBJ databases">
        <title>Chromosome-level genome of Tegillarca granosa.</title>
        <authorList>
            <person name="Kim J."/>
        </authorList>
    </citation>
    <scope>NUCLEOTIDE SEQUENCE [LARGE SCALE GENOMIC DNA]</scope>
    <source>
        <strain evidence="11">Teg-2019</strain>
        <tissue evidence="11">Adductor muscle</tissue>
    </source>
</reference>
<evidence type="ECO:0000256" key="4">
    <source>
        <dbReference type="ARBA" id="ARBA00023002"/>
    </source>
</evidence>
<feature type="domain" description="Copper amine oxidase catalytic" evidence="8">
    <location>
        <begin position="332"/>
        <end position="693"/>
    </location>
</feature>
<dbReference type="PANTHER" id="PTHR10638:SF20">
    <property type="entry name" value="AMINE OXIDASE"/>
    <property type="match status" value="1"/>
</dbReference>
<comment type="caution">
    <text evidence="11">The sequence shown here is derived from an EMBL/GenBank/DDBJ whole genome shotgun (WGS) entry which is preliminary data.</text>
</comment>
<comment type="similarity">
    <text evidence="1 6">Belongs to the copper/topaquinone oxidase family.</text>
</comment>
<dbReference type="Gene3D" id="2.70.98.20">
    <property type="entry name" value="Copper amine oxidase, catalytic domain"/>
    <property type="match status" value="1"/>
</dbReference>
<evidence type="ECO:0000256" key="1">
    <source>
        <dbReference type="ARBA" id="ARBA00007983"/>
    </source>
</evidence>
<evidence type="ECO:0000256" key="7">
    <source>
        <dbReference type="SAM" id="Phobius"/>
    </source>
</evidence>
<evidence type="ECO:0000259" key="10">
    <source>
        <dbReference type="Pfam" id="PF02728"/>
    </source>
</evidence>
<evidence type="ECO:0000259" key="9">
    <source>
        <dbReference type="Pfam" id="PF02727"/>
    </source>
</evidence>
<dbReference type="Proteomes" id="UP001217089">
    <property type="component" value="Unassembled WGS sequence"/>
</dbReference>
<dbReference type="Pfam" id="PF02728">
    <property type="entry name" value="Cu_amine_oxidN3"/>
    <property type="match status" value="1"/>
</dbReference>
<evidence type="ECO:0000256" key="5">
    <source>
        <dbReference type="ARBA" id="ARBA00023008"/>
    </source>
</evidence>
<dbReference type="InterPro" id="IPR000269">
    <property type="entry name" value="Cu_amine_oxidase"/>
</dbReference>